<gene>
    <name evidence="1" type="ORF">ACFSJH_16190</name>
</gene>
<dbReference type="EMBL" id="JBHUHO010000038">
    <property type="protein sequence ID" value="MFD2117270.1"/>
    <property type="molecule type" value="Genomic_DNA"/>
</dbReference>
<organism evidence="1 2">
    <name type="scientific">Paenibacillus yanchengensis</name>
    <dbReference type="NCBI Taxonomy" id="2035833"/>
    <lineage>
        <taxon>Bacteria</taxon>
        <taxon>Bacillati</taxon>
        <taxon>Bacillota</taxon>
        <taxon>Bacilli</taxon>
        <taxon>Bacillales</taxon>
        <taxon>Paenibacillaceae</taxon>
        <taxon>Paenibacillus</taxon>
    </lineage>
</organism>
<evidence type="ECO:0000313" key="2">
    <source>
        <dbReference type="Proteomes" id="UP001597362"/>
    </source>
</evidence>
<name>A0ABW4YNM0_9BACL</name>
<evidence type="ECO:0000313" key="1">
    <source>
        <dbReference type="EMBL" id="MFD2117270.1"/>
    </source>
</evidence>
<accession>A0ABW4YNM0</accession>
<reference evidence="2" key="1">
    <citation type="journal article" date="2019" name="Int. J. Syst. Evol. Microbiol.">
        <title>The Global Catalogue of Microorganisms (GCM) 10K type strain sequencing project: providing services to taxonomists for standard genome sequencing and annotation.</title>
        <authorList>
            <consortium name="The Broad Institute Genomics Platform"/>
            <consortium name="The Broad Institute Genome Sequencing Center for Infectious Disease"/>
            <person name="Wu L."/>
            <person name="Ma J."/>
        </authorList>
    </citation>
    <scope>NUCLEOTIDE SEQUENCE [LARGE SCALE GENOMIC DNA]</scope>
    <source>
        <strain evidence="2">GH52</strain>
    </source>
</reference>
<proteinExistence type="predicted"/>
<comment type="caution">
    <text evidence="1">The sequence shown here is derived from an EMBL/GenBank/DDBJ whole genome shotgun (WGS) entry which is preliminary data.</text>
</comment>
<keyword evidence="2" id="KW-1185">Reference proteome</keyword>
<dbReference type="Proteomes" id="UP001597362">
    <property type="component" value="Unassembled WGS sequence"/>
</dbReference>
<dbReference type="RefSeq" id="WP_377774277.1">
    <property type="nucleotide sequence ID" value="NZ_JBHUHO010000038.1"/>
</dbReference>
<protein>
    <submittedName>
        <fullName evidence="1">Uncharacterized protein</fullName>
    </submittedName>
</protein>
<sequence>MARTYMQFTYTIRKSVDDLFPKAEADDLLRALTLLKPVALLQQVSALFTLKDLIDNELHELSFGSYVQVQGLFIQLFVEMLRTIYKTSFLQDQPRFPLRTKDDSRT</sequence>